<dbReference type="CDD" id="cd04301">
    <property type="entry name" value="NAT_SF"/>
    <property type="match status" value="1"/>
</dbReference>
<accession>C0BZ62</accession>
<dbReference type="HOGENOM" id="CLU_087351_4_2_9"/>
<dbReference type="PROSITE" id="PS51186">
    <property type="entry name" value="GNAT"/>
    <property type="match status" value="1"/>
</dbReference>
<sequence length="152" mass="17333">MSIKQAVLADANVVKIISEETIAEIYPHYYPKGAVDFFLAHHDEANIINDIKLNRIFLCVDIKQNVVGTVTIKANEICRLFVLPAYQYNGYGTEMLDFAETIISQQYSKIVLAASLPAKKIYQKRGYKAIEFNIIPTECNDFLCYDVMEKQI</sequence>
<dbReference type="OrthoDB" id="9800797at2"/>
<feature type="domain" description="N-acetyltransferase" evidence="1">
    <location>
        <begin position="1"/>
        <end position="152"/>
    </location>
</feature>
<keyword evidence="3" id="KW-1185">Reference proteome</keyword>
<comment type="caution">
    <text evidence="2">The sequence shown here is derived from an EMBL/GenBank/DDBJ whole genome shotgun (WGS) entry which is preliminary data.</text>
</comment>
<dbReference type="Gene3D" id="3.40.630.30">
    <property type="match status" value="1"/>
</dbReference>
<evidence type="ECO:0000313" key="3">
    <source>
        <dbReference type="Proteomes" id="UP000004893"/>
    </source>
</evidence>
<reference evidence="2" key="1">
    <citation type="submission" date="2009-02" db="EMBL/GenBank/DDBJ databases">
        <authorList>
            <person name="Fulton L."/>
            <person name="Clifton S."/>
            <person name="Fulton B."/>
            <person name="Xu J."/>
            <person name="Minx P."/>
            <person name="Pepin K.H."/>
            <person name="Johnson M."/>
            <person name="Bhonagiri V."/>
            <person name="Nash W.E."/>
            <person name="Mardis E.R."/>
            <person name="Wilson R.K."/>
        </authorList>
    </citation>
    <scope>NUCLEOTIDE SEQUENCE [LARGE SCALE GENOMIC DNA]</scope>
    <source>
        <strain evidence="2">DSM 15053</strain>
    </source>
</reference>
<evidence type="ECO:0000313" key="2">
    <source>
        <dbReference type="EMBL" id="EEG74440.1"/>
    </source>
</evidence>
<dbReference type="Pfam" id="PF13673">
    <property type="entry name" value="Acetyltransf_10"/>
    <property type="match status" value="1"/>
</dbReference>
<dbReference type="AlphaFoldDB" id="C0BZ62"/>
<reference evidence="2" key="2">
    <citation type="submission" date="2013-06" db="EMBL/GenBank/DDBJ databases">
        <title>Draft genome sequence of Clostridium hylemonae (DSM 15053).</title>
        <authorList>
            <person name="Sudarsanam P."/>
            <person name="Ley R."/>
            <person name="Guruge J."/>
            <person name="Turnbaugh P.J."/>
            <person name="Mahowald M."/>
            <person name="Liep D."/>
            <person name="Gordon J."/>
        </authorList>
    </citation>
    <scope>NUCLEOTIDE SEQUENCE</scope>
    <source>
        <strain evidence="2">DSM 15053</strain>
    </source>
</reference>
<dbReference type="SUPFAM" id="SSF55729">
    <property type="entry name" value="Acyl-CoA N-acyltransferases (Nat)"/>
    <property type="match status" value="1"/>
</dbReference>
<evidence type="ECO:0000259" key="1">
    <source>
        <dbReference type="PROSITE" id="PS51186"/>
    </source>
</evidence>
<organism evidence="2 3">
    <name type="scientific">[Clostridium] hylemonae DSM 15053</name>
    <dbReference type="NCBI Taxonomy" id="553973"/>
    <lineage>
        <taxon>Bacteria</taxon>
        <taxon>Bacillati</taxon>
        <taxon>Bacillota</taxon>
        <taxon>Clostridia</taxon>
        <taxon>Lachnospirales</taxon>
        <taxon>Lachnospiraceae</taxon>
    </lineage>
</organism>
<dbReference type="Proteomes" id="UP000004893">
    <property type="component" value="Unassembled WGS sequence"/>
</dbReference>
<dbReference type="RefSeq" id="WP_006442437.1">
    <property type="nucleotide sequence ID" value="NZ_CP036524.1"/>
</dbReference>
<dbReference type="STRING" id="553973.CLOHYLEM_05101"/>
<dbReference type="GO" id="GO:0016747">
    <property type="term" value="F:acyltransferase activity, transferring groups other than amino-acyl groups"/>
    <property type="evidence" value="ECO:0007669"/>
    <property type="project" value="InterPro"/>
</dbReference>
<dbReference type="EMBL" id="ABYI02000019">
    <property type="protein sequence ID" value="EEG74440.1"/>
    <property type="molecule type" value="Genomic_DNA"/>
</dbReference>
<gene>
    <name evidence="2" type="ORF">CLOHYLEM_05101</name>
</gene>
<proteinExistence type="predicted"/>
<name>C0BZ62_9FIRM</name>
<dbReference type="InterPro" id="IPR000182">
    <property type="entry name" value="GNAT_dom"/>
</dbReference>
<protein>
    <submittedName>
        <fullName evidence="2">Acetyltransferase, GNAT family</fullName>
    </submittedName>
</protein>
<dbReference type="InterPro" id="IPR016181">
    <property type="entry name" value="Acyl_CoA_acyltransferase"/>
</dbReference>
<dbReference type="eggNOG" id="COG0454">
    <property type="taxonomic scope" value="Bacteria"/>
</dbReference>